<sequence>MQAMLTGYKRTAEPVRPAGPLSYFIYIQGPLFLLGRLCVPANRPSTIGPYLTIS</sequence>
<gene>
    <name evidence="1" type="ORF">PCON_07711</name>
</gene>
<dbReference type="AlphaFoldDB" id="U4LCU1"/>
<organism evidence="1 2">
    <name type="scientific">Pyronema omphalodes (strain CBS 100304)</name>
    <name type="common">Pyronema confluens</name>
    <dbReference type="NCBI Taxonomy" id="1076935"/>
    <lineage>
        <taxon>Eukaryota</taxon>
        <taxon>Fungi</taxon>
        <taxon>Dikarya</taxon>
        <taxon>Ascomycota</taxon>
        <taxon>Pezizomycotina</taxon>
        <taxon>Pezizomycetes</taxon>
        <taxon>Pezizales</taxon>
        <taxon>Pyronemataceae</taxon>
        <taxon>Pyronema</taxon>
    </lineage>
</organism>
<keyword evidence="2" id="KW-1185">Reference proteome</keyword>
<name>U4LCU1_PYROM</name>
<evidence type="ECO:0000313" key="2">
    <source>
        <dbReference type="Proteomes" id="UP000018144"/>
    </source>
</evidence>
<dbReference type="Proteomes" id="UP000018144">
    <property type="component" value="Unassembled WGS sequence"/>
</dbReference>
<reference evidence="1 2" key="1">
    <citation type="journal article" date="2013" name="PLoS Genet.">
        <title>The genome and development-dependent transcriptomes of Pyronema confluens: a window into fungal evolution.</title>
        <authorList>
            <person name="Traeger S."/>
            <person name="Altegoer F."/>
            <person name="Freitag M."/>
            <person name="Gabaldon T."/>
            <person name="Kempken F."/>
            <person name="Kumar A."/>
            <person name="Marcet-Houben M."/>
            <person name="Poggeler S."/>
            <person name="Stajich J.E."/>
            <person name="Nowrousian M."/>
        </authorList>
    </citation>
    <scope>NUCLEOTIDE SEQUENCE [LARGE SCALE GENOMIC DNA]</scope>
    <source>
        <strain evidence="2">CBS 100304</strain>
        <tissue evidence="1">Vegetative mycelium</tissue>
    </source>
</reference>
<proteinExistence type="predicted"/>
<evidence type="ECO:0000313" key="1">
    <source>
        <dbReference type="EMBL" id="CCX29914.1"/>
    </source>
</evidence>
<accession>U4LCU1</accession>
<dbReference type="EMBL" id="HF935393">
    <property type="protein sequence ID" value="CCX29914.1"/>
    <property type="molecule type" value="Genomic_DNA"/>
</dbReference>
<protein>
    <submittedName>
        <fullName evidence="1">Uncharacterized protein</fullName>
    </submittedName>
</protein>